<evidence type="ECO:0000313" key="2">
    <source>
        <dbReference type="EMBL" id="ASC02232.1"/>
    </source>
</evidence>
<reference evidence="2 3" key="1">
    <citation type="submission" date="2017-06" db="EMBL/GenBank/DDBJ databases">
        <title>Draft genome sequence of Fusobacterium nucleatum subsp. polymorphum KCOM 1260 (=ChDC F218).</title>
        <authorList>
            <person name="Kook J.-K."/>
            <person name="Park S.-N."/>
            <person name="Lim Y.K."/>
            <person name="Roh H."/>
        </authorList>
    </citation>
    <scope>NUCLEOTIDE SEQUENCE [LARGE SCALE GENOMIC DNA]</scope>
    <source>
        <strain evidence="3">KCOM 1260 (ChDC F218)</strain>
    </source>
</reference>
<dbReference type="EMBL" id="CP021934">
    <property type="protein sequence ID" value="ASC02232.1"/>
    <property type="molecule type" value="Genomic_DNA"/>
</dbReference>
<organism evidence="2 3">
    <name type="scientific">Fusobacterium nucleatum subsp. polymorphum</name>
    <name type="common">Fusobacterium polymorphum</name>
    <dbReference type="NCBI Taxonomy" id="76857"/>
    <lineage>
        <taxon>Bacteria</taxon>
        <taxon>Fusobacteriati</taxon>
        <taxon>Fusobacteriota</taxon>
        <taxon>Fusobacteriia</taxon>
        <taxon>Fusobacteriales</taxon>
        <taxon>Fusobacteriaceae</taxon>
        <taxon>Fusobacterium</taxon>
    </lineage>
</organism>
<keyword evidence="1" id="KW-0812">Transmembrane</keyword>
<dbReference type="Proteomes" id="UP000196759">
    <property type="component" value="Chromosome"/>
</dbReference>
<keyword evidence="1" id="KW-1133">Transmembrane helix</keyword>
<name>A0A1Z3CH58_FUSNP</name>
<proteinExistence type="predicted"/>
<evidence type="ECO:0000313" key="3">
    <source>
        <dbReference type="Proteomes" id="UP000196759"/>
    </source>
</evidence>
<keyword evidence="3" id="KW-1185">Reference proteome</keyword>
<dbReference type="AlphaFoldDB" id="A0A1Z3CH58"/>
<accession>A0A1Z3CH58</accession>
<protein>
    <submittedName>
        <fullName evidence="2">Uncharacterized protein</fullName>
    </submittedName>
</protein>
<keyword evidence="1" id="KW-0472">Membrane</keyword>
<evidence type="ECO:0000256" key="1">
    <source>
        <dbReference type="SAM" id="Phobius"/>
    </source>
</evidence>
<feature type="transmembrane region" description="Helical" evidence="1">
    <location>
        <begin position="30"/>
        <end position="53"/>
    </location>
</feature>
<dbReference type="RefSeq" id="WP_088336797.1">
    <property type="nucleotide sequence ID" value="NZ_CP021934.1"/>
</dbReference>
<gene>
    <name evidence="2" type="ORF">CBG50_02240</name>
</gene>
<sequence>MFFILYVVGVICILRLIIEASKLPLKFRVLISIILVVVIFSFLKEVTGASSILEMFSFNFLKNLKNLKN</sequence>